<evidence type="ECO:0000313" key="2">
    <source>
        <dbReference type="EMBL" id="MDO9714559.1"/>
    </source>
</evidence>
<evidence type="ECO:0000313" key="4">
    <source>
        <dbReference type="Proteomes" id="UP001243009"/>
    </source>
</evidence>
<feature type="non-terminal residue" evidence="3">
    <location>
        <position position="1"/>
    </location>
</feature>
<dbReference type="Proteomes" id="UP001243009">
    <property type="component" value="Unassembled WGS sequence"/>
</dbReference>
<keyword evidence="4" id="KW-1185">Reference proteome</keyword>
<proteinExistence type="predicted"/>
<comment type="caution">
    <text evidence="3">The sequence shown here is derived from an EMBL/GenBank/DDBJ whole genome shotgun (WGS) entry which is preliminary data.</text>
</comment>
<evidence type="ECO:0000256" key="1">
    <source>
        <dbReference type="SAM" id="MobiDB-lite"/>
    </source>
</evidence>
<dbReference type="EMBL" id="JAUTWS010000400">
    <property type="protein sequence ID" value="MDO9714619.1"/>
    <property type="molecule type" value="Genomic_DNA"/>
</dbReference>
<sequence length="65" mass="6911">VLEGRGKRRIAEGHRTLPPPRNSMTPRQGGAEPAQPAASPGTVTPRSLAIYETIGRRLAAGDLPR</sequence>
<feature type="region of interest" description="Disordered" evidence="1">
    <location>
        <begin position="1"/>
        <end position="46"/>
    </location>
</feature>
<dbReference type="EMBL" id="JAUTWS010000347">
    <property type="protein sequence ID" value="MDO9714559.1"/>
    <property type="molecule type" value="Genomic_DNA"/>
</dbReference>
<gene>
    <name evidence="2" type="ORF">Q7A36_40160</name>
    <name evidence="3" type="ORF">Q7A36_40480</name>
</gene>
<name>A0ABT9EEJ0_9PROT</name>
<accession>A0ABT9EEJ0</accession>
<reference evidence="3 4" key="1">
    <citation type="submission" date="2023-08" db="EMBL/GenBank/DDBJ databases">
        <title>The draft genome sequence of Paracraurococcus sp. LOR1-02.</title>
        <authorList>
            <person name="Kingkaew E."/>
            <person name="Tanasupawat S."/>
        </authorList>
    </citation>
    <scope>NUCLEOTIDE SEQUENCE [LARGE SCALE GENOMIC DNA]</scope>
    <source>
        <strain evidence="3 4">LOR1-02</strain>
    </source>
</reference>
<protein>
    <submittedName>
        <fullName evidence="3">Uncharacterized protein</fullName>
    </submittedName>
</protein>
<organism evidence="3 4">
    <name type="scientific">Paracraurococcus lichenis</name>
    <dbReference type="NCBI Taxonomy" id="3064888"/>
    <lineage>
        <taxon>Bacteria</taxon>
        <taxon>Pseudomonadati</taxon>
        <taxon>Pseudomonadota</taxon>
        <taxon>Alphaproteobacteria</taxon>
        <taxon>Acetobacterales</taxon>
        <taxon>Roseomonadaceae</taxon>
        <taxon>Paracraurococcus</taxon>
    </lineage>
</organism>
<evidence type="ECO:0000313" key="3">
    <source>
        <dbReference type="EMBL" id="MDO9714619.1"/>
    </source>
</evidence>